<gene>
    <name evidence="2" type="ORF">EAH69_13265</name>
</gene>
<dbReference type="Pfam" id="PF00849">
    <property type="entry name" value="PseudoU_synth_2"/>
    <property type="match status" value="1"/>
</dbReference>
<evidence type="ECO:0000259" key="1">
    <source>
        <dbReference type="Pfam" id="PF00849"/>
    </source>
</evidence>
<dbReference type="EMBL" id="RDOJ01000026">
    <property type="protein sequence ID" value="RLZ06500.1"/>
    <property type="molecule type" value="Genomic_DNA"/>
</dbReference>
<keyword evidence="3" id="KW-1185">Reference proteome</keyword>
<dbReference type="GO" id="GO:0140098">
    <property type="term" value="F:catalytic activity, acting on RNA"/>
    <property type="evidence" value="ECO:0007669"/>
    <property type="project" value="UniProtKB-ARBA"/>
</dbReference>
<dbReference type="Proteomes" id="UP000275348">
    <property type="component" value="Unassembled WGS sequence"/>
</dbReference>
<dbReference type="InterPro" id="IPR006224">
    <property type="entry name" value="PsdUridine_synth_RluA-like_CS"/>
</dbReference>
<evidence type="ECO:0000313" key="2">
    <source>
        <dbReference type="EMBL" id="RLZ06500.1"/>
    </source>
</evidence>
<dbReference type="PANTHER" id="PTHR21600">
    <property type="entry name" value="MITOCHONDRIAL RNA PSEUDOURIDINE SYNTHASE"/>
    <property type="match status" value="1"/>
</dbReference>
<sequence length="560" mass="65187">MSSYFHHFKQPIDNYTLPKSLDYPFFYKPHPIAELASKELQEYLENQTDFEHNFGLKPNDELAPIGKMFGVLVCKNDNGEVGYIAAFSGKLANTNQHKHFVPPVFDMLNVDGFFLQQEIRLNEINAIIDQLEANKKYIQLKLDLIVFDEQANFKISEGKELLKFNKKDRKQQRAQIVPLLSEEEAIAYEEDLVKQSLRDKHEFRVLNHEIETKRNDILTEINVFETEINALKEERRTKSNSLQNQLFDQYQFLNQNKTKKGLREIFQETVFQQPPAAAGECAAPKLFQYAFQNNLEPICMAEFWWGDSPKSEVKKHKHFYPSCTGKCEPILGHMLEGMTIDDNPLIQQNNYGDKLEIIYQDDDIVVVNKPEEFLSVPGIEIKDSVYIRIKYQFPKAIGPIIIHRLDMATSGILVLALNKESHRLIQQQFIKRKVEKRYIALLDGNVENDEGFIDLPLRVDLDDRPRQMVCYEHGKPAQTKYKVIKRKDNKTLIHFYPITGRTHQLRIHASHHLGLNTPILGDDLYGKSANRLHLHAEYLEFTHPTTKELMKFQVEPNFSL</sequence>
<reference evidence="2 3" key="1">
    <citation type="submission" date="2018-10" db="EMBL/GenBank/DDBJ databases">
        <authorList>
            <person name="Chen X."/>
        </authorList>
    </citation>
    <scope>NUCLEOTIDE SEQUENCE [LARGE SCALE GENOMIC DNA]</scope>
    <source>
        <strain evidence="2 3">YIM 102668</strain>
    </source>
</reference>
<evidence type="ECO:0000313" key="3">
    <source>
        <dbReference type="Proteomes" id="UP000275348"/>
    </source>
</evidence>
<accession>A0A3L9M016</accession>
<dbReference type="SUPFAM" id="SSF55120">
    <property type="entry name" value="Pseudouridine synthase"/>
    <property type="match status" value="1"/>
</dbReference>
<dbReference type="RefSeq" id="WP_121935698.1">
    <property type="nucleotide sequence ID" value="NZ_RDOJ01000026.1"/>
</dbReference>
<dbReference type="GO" id="GO:0000455">
    <property type="term" value="P:enzyme-directed rRNA pseudouridine synthesis"/>
    <property type="evidence" value="ECO:0007669"/>
    <property type="project" value="TreeGrafter"/>
</dbReference>
<dbReference type="PANTHER" id="PTHR21600:SF89">
    <property type="entry name" value="RIBOSOMAL LARGE SUBUNIT PSEUDOURIDINE SYNTHASE A"/>
    <property type="match status" value="1"/>
</dbReference>
<organism evidence="2 3">
    <name type="scientific">Faecalibacter macacae</name>
    <dbReference type="NCBI Taxonomy" id="1859289"/>
    <lineage>
        <taxon>Bacteria</taxon>
        <taxon>Pseudomonadati</taxon>
        <taxon>Bacteroidota</taxon>
        <taxon>Flavobacteriia</taxon>
        <taxon>Flavobacteriales</taxon>
        <taxon>Weeksellaceae</taxon>
        <taxon>Faecalibacter</taxon>
    </lineage>
</organism>
<protein>
    <submittedName>
        <fullName evidence="2">RluA family pseudouridine synthase</fullName>
    </submittedName>
</protein>
<dbReference type="GO" id="GO:0003723">
    <property type="term" value="F:RNA binding"/>
    <property type="evidence" value="ECO:0007669"/>
    <property type="project" value="InterPro"/>
</dbReference>
<dbReference type="InterPro" id="IPR050188">
    <property type="entry name" value="RluA_PseudoU_synthase"/>
</dbReference>
<dbReference type="AlphaFoldDB" id="A0A3L9M016"/>
<dbReference type="CDD" id="cd02869">
    <property type="entry name" value="PseudoU_synth_RluA_like"/>
    <property type="match status" value="1"/>
</dbReference>
<dbReference type="OrthoDB" id="9807829at2"/>
<feature type="domain" description="Pseudouridine synthase RsuA/RluA-like" evidence="1">
    <location>
        <begin position="363"/>
        <end position="511"/>
    </location>
</feature>
<name>A0A3L9M016_9FLAO</name>
<dbReference type="InterPro" id="IPR020103">
    <property type="entry name" value="PsdUridine_synth_cat_dom_sf"/>
</dbReference>
<dbReference type="Gene3D" id="3.30.2350.10">
    <property type="entry name" value="Pseudouridine synthase"/>
    <property type="match status" value="1"/>
</dbReference>
<comment type="caution">
    <text evidence="2">The sequence shown here is derived from an EMBL/GenBank/DDBJ whole genome shotgun (WGS) entry which is preliminary data.</text>
</comment>
<proteinExistence type="predicted"/>
<dbReference type="GO" id="GO:0009982">
    <property type="term" value="F:pseudouridine synthase activity"/>
    <property type="evidence" value="ECO:0007669"/>
    <property type="project" value="InterPro"/>
</dbReference>
<dbReference type="InterPro" id="IPR006145">
    <property type="entry name" value="PsdUridine_synth_RsuA/RluA"/>
</dbReference>
<dbReference type="PROSITE" id="PS01129">
    <property type="entry name" value="PSI_RLU"/>
    <property type="match status" value="1"/>
</dbReference>